<dbReference type="GO" id="GO:0005829">
    <property type="term" value="C:cytosol"/>
    <property type="evidence" value="ECO:0007669"/>
    <property type="project" value="TreeGrafter"/>
</dbReference>
<sequence length="296" mass="33983">MNNIQVHFFQHAADEGFGNCKDYLHSLGAQLSSTEFFALPSLFDIELDALPEIDDVDLLIVMGSLLQLQDELYYPWLKTEKRWLRRYLASKKPLIAVGVGAQVLAQSLGAIASDRKLMVCGWQQVYAYADRVQRVAHFQMPQQTQVLQWYQQGYALPRGAIALAYSHDYHHQAFQIEQHVLAFQFHPEITPQRYQSLCEEQSQQLKDNAAQSLSSLECKQVNHQVHRQLNDQVNDQLSHQVNRQVNDQVNDQVSHQDALAQDDHQAVLMGCRQGALLLQRAIDYVLSYSRQKHVKC</sequence>
<dbReference type="InterPro" id="IPR029062">
    <property type="entry name" value="Class_I_gatase-like"/>
</dbReference>
<dbReference type="PANTHER" id="PTHR42695:SF5">
    <property type="entry name" value="GLUTAMINE AMIDOTRANSFERASE YLR126C-RELATED"/>
    <property type="match status" value="1"/>
</dbReference>
<dbReference type="AlphaFoldDB" id="A0A1B2LWD5"/>
<dbReference type="InterPro" id="IPR044992">
    <property type="entry name" value="ChyE-like"/>
</dbReference>
<dbReference type="Gene3D" id="3.40.50.880">
    <property type="match status" value="1"/>
</dbReference>
<protein>
    <recommendedName>
        <fullName evidence="1">Glutamine amidotransferase domain-containing protein</fullName>
    </recommendedName>
</protein>
<gene>
    <name evidence="2" type="ORF">BFG52_02065</name>
</gene>
<proteinExistence type="predicted"/>
<dbReference type="SUPFAM" id="SSF52317">
    <property type="entry name" value="Class I glutamine amidotransferase-like"/>
    <property type="match status" value="1"/>
</dbReference>
<organism evidence="2 3">
    <name type="scientific">Acinetobacter larvae</name>
    <dbReference type="NCBI Taxonomy" id="1789224"/>
    <lineage>
        <taxon>Bacteria</taxon>
        <taxon>Pseudomonadati</taxon>
        <taxon>Pseudomonadota</taxon>
        <taxon>Gammaproteobacteria</taxon>
        <taxon>Moraxellales</taxon>
        <taxon>Moraxellaceae</taxon>
        <taxon>Acinetobacter</taxon>
    </lineage>
</organism>
<dbReference type="PANTHER" id="PTHR42695">
    <property type="entry name" value="GLUTAMINE AMIDOTRANSFERASE YLR126C-RELATED"/>
    <property type="match status" value="1"/>
</dbReference>
<reference evidence="2 3" key="1">
    <citation type="submission" date="2016-08" db="EMBL/GenBank/DDBJ databases">
        <authorList>
            <person name="Seilhamer J.J."/>
        </authorList>
    </citation>
    <scope>NUCLEOTIDE SEQUENCE [LARGE SCALE GENOMIC DNA]</scope>
    <source>
        <strain evidence="2 3">BRTC-1</strain>
    </source>
</reference>
<dbReference type="EMBL" id="CP016895">
    <property type="protein sequence ID" value="AOA57258.1"/>
    <property type="molecule type" value="Genomic_DNA"/>
</dbReference>
<feature type="domain" description="Glutamine amidotransferase" evidence="1">
    <location>
        <begin position="55"/>
        <end position="194"/>
    </location>
</feature>
<accession>A0A1B2LWD5</accession>
<evidence type="ECO:0000313" key="3">
    <source>
        <dbReference type="Proteomes" id="UP000093391"/>
    </source>
</evidence>
<dbReference type="CDD" id="cd01741">
    <property type="entry name" value="GATase1_1"/>
    <property type="match status" value="1"/>
</dbReference>
<name>A0A1B2LWD5_9GAMM</name>
<keyword evidence="3" id="KW-1185">Reference proteome</keyword>
<dbReference type="InterPro" id="IPR017926">
    <property type="entry name" value="GATASE"/>
</dbReference>
<dbReference type="Proteomes" id="UP000093391">
    <property type="component" value="Chromosome"/>
</dbReference>
<evidence type="ECO:0000259" key="1">
    <source>
        <dbReference type="Pfam" id="PF00117"/>
    </source>
</evidence>
<evidence type="ECO:0000313" key="2">
    <source>
        <dbReference type="EMBL" id="AOA57258.1"/>
    </source>
</evidence>
<dbReference type="KEGG" id="ala:BFG52_02065"/>
<dbReference type="Pfam" id="PF00117">
    <property type="entry name" value="GATase"/>
    <property type="match status" value="1"/>
</dbReference>
<dbReference type="STRING" id="1789224.BFG52_02065"/>